<dbReference type="STRING" id="930169.B5T_02930"/>
<dbReference type="RefSeq" id="WP_014995264.1">
    <property type="nucleotide sequence ID" value="NC_018691.1"/>
</dbReference>
<dbReference type="eggNOG" id="COG3042">
    <property type="taxonomic scope" value="Bacteria"/>
</dbReference>
<protein>
    <submittedName>
        <fullName evidence="1">Hemolysin</fullName>
    </submittedName>
</protein>
<proteinExistence type="predicted"/>
<keyword evidence="2" id="KW-1185">Reference proteome</keyword>
<sequence length="64" mass="7074">MSNTTEQDNPAEAVGMANPASQYCEKVGGELEIRDEQDGQVGYCHLPDGRVVEEWALYRSSVKN</sequence>
<dbReference type="PANTHER" id="PTHR38008:SF2">
    <property type="entry name" value="HEMOLYSIN"/>
    <property type="match status" value="1"/>
</dbReference>
<dbReference type="HOGENOM" id="CLU_155318_1_1_6"/>
<accession>K0CEY3</accession>
<dbReference type="PATRIC" id="fig|930169.3.peg.2890"/>
<organism evidence="1 2">
    <name type="scientific">Alcanivorax dieselolei (strain DSM 16502 / CGMCC 1.3690 / MCCC 1A00001 / B-5)</name>
    <name type="common">Alloalcanivorax dieselolei</name>
    <dbReference type="NCBI Taxonomy" id="930169"/>
    <lineage>
        <taxon>Bacteria</taxon>
        <taxon>Pseudomonadati</taxon>
        <taxon>Pseudomonadota</taxon>
        <taxon>Gammaproteobacteria</taxon>
        <taxon>Oceanospirillales</taxon>
        <taxon>Alcanivoracaceae</taxon>
        <taxon>Alloalcanivorax</taxon>
    </lineage>
</organism>
<dbReference type="EMBL" id="CP003466">
    <property type="protein sequence ID" value="AFT71198.1"/>
    <property type="molecule type" value="Genomic_DNA"/>
</dbReference>
<reference evidence="1 2" key="1">
    <citation type="journal article" date="2012" name="J. Bacteriol.">
        <title>Complete genome sequence of Alcanivorax dieselolei type strain B5.</title>
        <authorList>
            <person name="Lai Q."/>
            <person name="Li W."/>
            <person name="Shao Z."/>
        </authorList>
    </citation>
    <scope>NUCLEOTIDE SEQUENCE [LARGE SCALE GENOMIC DNA]</scope>
    <source>
        <strain evidence="2">DSM 16502 / CGMCC 1.3690 / B-5</strain>
    </source>
</reference>
<evidence type="ECO:0000313" key="1">
    <source>
        <dbReference type="EMBL" id="AFT71198.1"/>
    </source>
</evidence>
<dbReference type="Pfam" id="PF03891">
    <property type="entry name" value="DUF333"/>
    <property type="match status" value="1"/>
</dbReference>
<evidence type="ECO:0000313" key="2">
    <source>
        <dbReference type="Proteomes" id="UP000006286"/>
    </source>
</evidence>
<dbReference type="AlphaFoldDB" id="K0CEY3"/>
<name>K0CEY3_ALCDB</name>
<dbReference type="Proteomes" id="UP000006286">
    <property type="component" value="Chromosome"/>
</dbReference>
<dbReference type="PANTHER" id="PTHR38008">
    <property type="entry name" value="HEMOLYSIN-RELATED"/>
    <property type="match status" value="1"/>
</dbReference>
<dbReference type="InterPro" id="IPR005590">
    <property type="entry name" value="DUF333"/>
</dbReference>
<gene>
    <name evidence="1" type="ordered locus">B5T_02930</name>
</gene>
<dbReference type="KEGG" id="adi:B5T_02930"/>